<evidence type="ECO:0000256" key="1">
    <source>
        <dbReference type="SAM" id="SignalP"/>
    </source>
</evidence>
<dbReference type="Proteomes" id="UP000198964">
    <property type="component" value="Unassembled WGS sequence"/>
</dbReference>
<dbReference type="Gene3D" id="2.60.120.560">
    <property type="entry name" value="Exo-inulinase, domain 1"/>
    <property type="match status" value="2"/>
</dbReference>
<protein>
    <recommendedName>
        <fullName evidence="2">3-keto-alpha-glucoside-1,2-lyase/3-keto-2-hydroxy-glucal hydratase domain-containing protein</fullName>
    </recommendedName>
</protein>
<name>A0A1I2GRL9_9BACT</name>
<evidence type="ECO:0000259" key="2">
    <source>
        <dbReference type="Pfam" id="PF06439"/>
    </source>
</evidence>
<dbReference type="AlphaFoldDB" id="A0A1I2GRL9"/>
<dbReference type="Pfam" id="PF06439">
    <property type="entry name" value="3keto-disac_hyd"/>
    <property type="match status" value="2"/>
</dbReference>
<feature type="domain" description="3-keto-alpha-glucoside-1,2-lyase/3-keto-2-hydroxy-glucal hydratase" evidence="2">
    <location>
        <begin position="729"/>
        <end position="924"/>
    </location>
</feature>
<keyword evidence="4" id="KW-1185">Reference proteome</keyword>
<sequence>MKHRFKIIITVLLAAWLAVPTFAQDKRTLDTKVVDLLAQFPAQNTKETNRLMLEILELGATGVDHFCGMIIPPGTGNDTQVRYAVAELAQYAGAPGNARVQAMVEKALLKAIDKANDREVKAFFIRRLAYCGESATIKALEQYVNDADLYGPAIATLTSLGTDEAAAVVLNNLDGKSGMQQAVMVKALGTLAYKPAEAKLINLVGAAEGETLDQTYWALAQIGGKASAKVFKNAAKGFTYTVPNAERVMAYLDYATQLAANGEVKLSNSFASKILKDATQADQLHFRSAALKVLQNNQQEGALKLLQKELNNSDKAYRNAVLTLAQNGRTASQVDAWVAYLPKAAPETQAELLNFLADADQNSVLESAIKPSLNSSELVVRLAAIEALALNQEEKAVPALLAQLAKATDKAELAQVKTSLLNSCSADETNLVVDAMGELNSEAKIVAIQVLGARRASAHFDEIKKLCQSASSDVKAEAYAALKLVAANNNIGDLIGLIKSTNNKSEVTAVQQAIVNLYQADNKPATSYVLNEMKGAAKEKLIPVLPFLQDKNALKNVTSILKSGSSSEKEAAFAALINWTSPAALPVMFDVLISNSFKAEHDDVFKAYVKLAQNGQIPADQRLLWLKKAMEQANNDQEKGMIIRAVGSVKTFLSLVFVSEYLDDSKLAGVASMSAMRIALPSAGENNGLTGEFVRKVLEKVKAEITGPDSQYFKIDIQEYLDKMPMETGYVSIFNGKDLSGWQGLVKNPIARSKMTPAQLAKEQAKADKKMHENWSVKDGSIVFNGKGANLCTKKMYRDFEMIVDWRITKDGDSGIYLRGTPQVQIWDTARVDVGAQVGSGGLYNNQKNPSKPLVLADNAIGDWNTFYIKMVDDKVTVYLNGQLVVDNVTLENYWDRSLPIFREEAIELQAHGTDLAFRNIYVRELSPATVTLTAEEEADGFELLFNGENLDNWIGNKIDYVAENGELVVRPQKGSRGNLYTGKEYSDFIFRFEFQLTEGANNGLGIHAPLEGDVAYLGKELQILDNTAAIYANLKPYQYHGSVYGVITAKRGFLKPLGEWNYQEVIVKGDDVKITLNGEVIVDGNFKEASKNGTLDGKNHPGLKRNSGYIGFLGHGSQLKFRNIRIKDLAK</sequence>
<dbReference type="InterPro" id="IPR016024">
    <property type="entry name" value="ARM-type_fold"/>
</dbReference>
<dbReference type="Gene3D" id="1.25.10.10">
    <property type="entry name" value="Leucine-rich Repeat Variant"/>
    <property type="match status" value="3"/>
</dbReference>
<dbReference type="SUPFAM" id="SSF48371">
    <property type="entry name" value="ARM repeat"/>
    <property type="match status" value="2"/>
</dbReference>
<dbReference type="RefSeq" id="WP_093919521.1">
    <property type="nucleotide sequence ID" value="NZ_FONW01000003.1"/>
</dbReference>
<feature type="domain" description="3-keto-alpha-glucoside-1,2-lyase/3-keto-2-hydroxy-glucal hydratase" evidence="2">
    <location>
        <begin position="941"/>
        <end position="1128"/>
    </location>
</feature>
<gene>
    <name evidence="3" type="ORF">SAMN05216283_10392</name>
</gene>
<proteinExistence type="predicted"/>
<accession>A0A1I2GRL9</accession>
<keyword evidence="1" id="KW-0732">Signal</keyword>
<dbReference type="STRING" id="655355.SAMN05216283_10392"/>
<reference evidence="3 4" key="1">
    <citation type="submission" date="2016-10" db="EMBL/GenBank/DDBJ databases">
        <authorList>
            <person name="de Groot N.N."/>
        </authorList>
    </citation>
    <scope>NUCLEOTIDE SEQUENCE [LARGE SCALE GENOMIC DNA]</scope>
    <source>
        <strain evidence="3 4">CGMCC 1.9156</strain>
    </source>
</reference>
<dbReference type="InterPro" id="IPR010496">
    <property type="entry name" value="AL/BT2_dom"/>
</dbReference>
<dbReference type="EMBL" id="FONW01000003">
    <property type="protein sequence ID" value="SFF20132.1"/>
    <property type="molecule type" value="Genomic_DNA"/>
</dbReference>
<evidence type="ECO:0000313" key="3">
    <source>
        <dbReference type="EMBL" id="SFF20132.1"/>
    </source>
</evidence>
<feature type="chain" id="PRO_5011543585" description="3-keto-alpha-glucoside-1,2-lyase/3-keto-2-hydroxy-glucal hydratase domain-containing protein" evidence="1">
    <location>
        <begin position="24"/>
        <end position="1132"/>
    </location>
</feature>
<evidence type="ECO:0000313" key="4">
    <source>
        <dbReference type="Proteomes" id="UP000198964"/>
    </source>
</evidence>
<feature type="signal peptide" evidence="1">
    <location>
        <begin position="1"/>
        <end position="23"/>
    </location>
</feature>
<dbReference type="InterPro" id="IPR011989">
    <property type="entry name" value="ARM-like"/>
</dbReference>
<organism evidence="3 4">
    <name type="scientific">Sunxiuqinia elliptica</name>
    <dbReference type="NCBI Taxonomy" id="655355"/>
    <lineage>
        <taxon>Bacteria</taxon>
        <taxon>Pseudomonadati</taxon>
        <taxon>Bacteroidota</taxon>
        <taxon>Bacteroidia</taxon>
        <taxon>Marinilabiliales</taxon>
        <taxon>Prolixibacteraceae</taxon>
        <taxon>Sunxiuqinia</taxon>
    </lineage>
</organism>
<dbReference type="GO" id="GO:0016787">
    <property type="term" value="F:hydrolase activity"/>
    <property type="evidence" value="ECO:0007669"/>
    <property type="project" value="InterPro"/>
</dbReference>